<dbReference type="InterPro" id="IPR003959">
    <property type="entry name" value="ATPase_AAA_core"/>
</dbReference>
<dbReference type="EC" id="3.4.24.-" evidence="13"/>
<keyword evidence="9" id="KW-0175">Coiled coil</keyword>
<sequence>MYTKEIAVGAVIALATFLFWKGIDLLPFLFLAAFVGAILYFNSMRTGGKSFTAPSKDNKVSLVRLDDIGGQDMAKNELREALEFIRDVETIKKLGIRPLKGILLNGPPGTGKTLLAKAAAHYTDSVFLTASGSEFVEMYVGVGAQRIRKLFNQAKSLAKQQGKQNAVIFIDEIEVLGGKRGEANSHIEHEQTLNELLVQMDGLSSDEMVRVLIIAATNRPDMLDAALLRPGRFDRQVKVDLPDKKGRLQILLLHTKNKPLAEDVCLEDIAGDTMGFSGAHLESLTNEAAILALRESKEKISSDHLRSAIDKVIMGEKLDRLPSLQEKQRIAVHEIGHALLSEITTPGSVATINVASRSNALGYVRQTQENDTYLYTIDQLKAKIAVALAGAVAEEITLGNRSTGASNDFKQATDLAKQIIYGGMSTLGIVSVENVPSELLHSTMSAILKDVESYVHNTLITYHPTAAQILAVLLNKESLTGDEFRKMLPMN</sequence>
<name>A0A644TAE4_9ZZZZ</name>
<evidence type="ECO:0000256" key="10">
    <source>
        <dbReference type="ARBA" id="ARBA00023136"/>
    </source>
</evidence>
<evidence type="ECO:0000256" key="5">
    <source>
        <dbReference type="ARBA" id="ARBA00022741"/>
    </source>
</evidence>
<evidence type="ECO:0000313" key="13">
    <source>
        <dbReference type="EMBL" id="MPL63457.1"/>
    </source>
</evidence>
<dbReference type="Pfam" id="PF00004">
    <property type="entry name" value="AAA"/>
    <property type="match status" value="1"/>
</dbReference>
<dbReference type="InterPro" id="IPR027417">
    <property type="entry name" value="P-loop_NTPase"/>
</dbReference>
<feature type="domain" description="AAA+ ATPase" evidence="12">
    <location>
        <begin position="98"/>
        <end position="243"/>
    </location>
</feature>
<dbReference type="Gene3D" id="1.20.58.760">
    <property type="entry name" value="Peptidase M41"/>
    <property type="match status" value="1"/>
</dbReference>
<keyword evidence="7" id="KW-0067">ATP-binding</keyword>
<dbReference type="Gene3D" id="1.10.8.60">
    <property type="match status" value="1"/>
</dbReference>
<evidence type="ECO:0000256" key="4">
    <source>
        <dbReference type="ARBA" id="ARBA00022692"/>
    </source>
</evidence>
<proteinExistence type="inferred from homology"/>
<dbReference type="InterPro" id="IPR041569">
    <property type="entry name" value="AAA_lid_3"/>
</dbReference>
<dbReference type="FunFam" id="1.10.8.60:FF:000001">
    <property type="entry name" value="ATP-dependent zinc metalloprotease FtsH"/>
    <property type="match status" value="1"/>
</dbReference>
<dbReference type="Pfam" id="PF17862">
    <property type="entry name" value="AAA_lid_3"/>
    <property type="match status" value="1"/>
</dbReference>
<keyword evidence="4 11" id="KW-0812">Transmembrane</keyword>
<dbReference type="PANTHER" id="PTHR23076:SF113">
    <property type="entry name" value="ATP-DEPENDENT ZINC METALLOPROTEASE FTSH 1, CHLOROPLASTIC-RELATED"/>
    <property type="match status" value="1"/>
</dbReference>
<dbReference type="GO" id="GO:0016020">
    <property type="term" value="C:membrane"/>
    <property type="evidence" value="ECO:0007669"/>
    <property type="project" value="UniProtKB-SubCell"/>
</dbReference>
<dbReference type="GO" id="GO:0016887">
    <property type="term" value="F:ATP hydrolysis activity"/>
    <property type="evidence" value="ECO:0007669"/>
    <property type="project" value="InterPro"/>
</dbReference>
<evidence type="ECO:0000256" key="6">
    <source>
        <dbReference type="ARBA" id="ARBA00022801"/>
    </source>
</evidence>
<dbReference type="GO" id="GO:0005524">
    <property type="term" value="F:ATP binding"/>
    <property type="evidence" value="ECO:0007669"/>
    <property type="project" value="UniProtKB-KW"/>
</dbReference>
<gene>
    <name evidence="13" type="primary">ftsH_9</name>
    <name evidence="13" type="ORF">SDC9_09084</name>
</gene>
<reference evidence="13" key="1">
    <citation type="submission" date="2019-08" db="EMBL/GenBank/DDBJ databases">
        <authorList>
            <person name="Kucharzyk K."/>
            <person name="Murdoch R.W."/>
            <person name="Higgins S."/>
            <person name="Loffler F."/>
        </authorList>
    </citation>
    <scope>NUCLEOTIDE SEQUENCE</scope>
</reference>
<dbReference type="FunFam" id="3.40.50.300:FF:001025">
    <property type="entry name" value="ATPase family, AAA domain-containing 2B"/>
    <property type="match status" value="1"/>
</dbReference>
<evidence type="ECO:0000256" key="3">
    <source>
        <dbReference type="ARBA" id="ARBA00022670"/>
    </source>
</evidence>
<dbReference type="InterPro" id="IPR003960">
    <property type="entry name" value="ATPase_AAA_CS"/>
</dbReference>
<evidence type="ECO:0000256" key="1">
    <source>
        <dbReference type="ARBA" id="ARBA00004370"/>
    </source>
</evidence>
<keyword evidence="8 11" id="KW-1133">Transmembrane helix</keyword>
<dbReference type="SMART" id="SM00382">
    <property type="entry name" value="AAA"/>
    <property type="match status" value="1"/>
</dbReference>
<dbReference type="PANTHER" id="PTHR23076">
    <property type="entry name" value="METALLOPROTEASE M41 FTSH"/>
    <property type="match status" value="1"/>
</dbReference>
<evidence type="ECO:0000256" key="2">
    <source>
        <dbReference type="ARBA" id="ARBA00010044"/>
    </source>
</evidence>
<evidence type="ECO:0000256" key="9">
    <source>
        <dbReference type="ARBA" id="ARBA00023054"/>
    </source>
</evidence>
<comment type="similarity">
    <text evidence="2">In the C-terminal section; belongs to the peptidase M41 family.</text>
</comment>
<keyword evidence="10 11" id="KW-0472">Membrane</keyword>
<dbReference type="Pfam" id="PF01434">
    <property type="entry name" value="Peptidase_M41"/>
    <property type="match status" value="1"/>
</dbReference>
<feature type="transmembrane region" description="Helical" evidence="11">
    <location>
        <begin position="6"/>
        <end position="39"/>
    </location>
</feature>
<dbReference type="GO" id="GO:0006508">
    <property type="term" value="P:proteolysis"/>
    <property type="evidence" value="ECO:0007669"/>
    <property type="project" value="UniProtKB-KW"/>
</dbReference>
<keyword evidence="13" id="KW-0482">Metalloprotease</keyword>
<keyword evidence="6 13" id="KW-0378">Hydrolase</keyword>
<organism evidence="13">
    <name type="scientific">bioreactor metagenome</name>
    <dbReference type="NCBI Taxonomy" id="1076179"/>
    <lineage>
        <taxon>unclassified sequences</taxon>
        <taxon>metagenomes</taxon>
        <taxon>ecological metagenomes</taxon>
    </lineage>
</organism>
<dbReference type="AlphaFoldDB" id="A0A644TAE4"/>
<protein>
    <submittedName>
        <fullName evidence="13">ATP-dependent zinc metalloprotease FtsH</fullName>
        <ecNumber evidence="13">3.4.24.-</ecNumber>
    </submittedName>
</protein>
<dbReference type="GO" id="GO:0004222">
    <property type="term" value="F:metalloendopeptidase activity"/>
    <property type="evidence" value="ECO:0007669"/>
    <property type="project" value="InterPro"/>
</dbReference>
<dbReference type="SUPFAM" id="SSF52540">
    <property type="entry name" value="P-loop containing nucleoside triphosphate hydrolases"/>
    <property type="match status" value="1"/>
</dbReference>
<dbReference type="InterPro" id="IPR003593">
    <property type="entry name" value="AAA+_ATPase"/>
</dbReference>
<dbReference type="InterPro" id="IPR037219">
    <property type="entry name" value="Peptidase_M41-like"/>
</dbReference>
<dbReference type="GO" id="GO:0004176">
    <property type="term" value="F:ATP-dependent peptidase activity"/>
    <property type="evidence" value="ECO:0007669"/>
    <property type="project" value="InterPro"/>
</dbReference>
<evidence type="ECO:0000256" key="7">
    <source>
        <dbReference type="ARBA" id="ARBA00022840"/>
    </source>
</evidence>
<evidence type="ECO:0000256" key="8">
    <source>
        <dbReference type="ARBA" id="ARBA00022989"/>
    </source>
</evidence>
<dbReference type="Gene3D" id="3.40.50.300">
    <property type="entry name" value="P-loop containing nucleotide triphosphate hydrolases"/>
    <property type="match status" value="1"/>
</dbReference>
<comment type="caution">
    <text evidence="13">The sequence shown here is derived from an EMBL/GenBank/DDBJ whole genome shotgun (WGS) entry which is preliminary data.</text>
</comment>
<evidence type="ECO:0000259" key="12">
    <source>
        <dbReference type="SMART" id="SM00382"/>
    </source>
</evidence>
<dbReference type="InterPro" id="IPR000642">
    <property type="entry name" value="Peptidase_M41"/>
</dbReference>
<dbReference type="SUPFAM" id="SSF140990">
    <property type="entry name" value="FtsH protease domain-like"/>
    <property type="match status" value="1"/>
</dbReference>
<accession>A0A644TAE4</accession>
<dbReference type="PROSITE" id="PS00674">
    <property type="entry name" value="AAA"/>
    <property type="match status" value="1"/>
</dbReference>
<keyword evidence="5" id="KW-0547">Nucleotide-binding</keyword>
<dbReference type="EMBL" id="VSSQ01000021">
    <property type="protein sequence ID" value="MPL63457.1"/>
    <property type="molecule type" value="Genomic_DNA"/>
</dbReference>
<comment type="subcellular location">
    <subcellularLocation>
        <location evidence="1">Membrane</location>
    </subcellularLocation>
</comment>
<evidence type="ECO:0000256" key="11">
    <source>
        <dbReference type="SAM" id="Phobius"/>
    </source>
</evidence>
<keyword evidence="3 13" id="KW-0645">Protease</keyword>